<gene>
    <name evidence="7" type="ORF">FB45DRAFT_1125401</name>
</gene>
<evidence type="ECO:0000256" key="4">
    <source>
        <dbReference type="ARBA" id="ARBA00023136"/>
    </source>
</evidence>
<feature type="domain" description="Major facilitator superfamily (MFS) profile" evidence="6">
    <location>
        <begin position="1"/>
        <end position="479"/>
    </location>
</feature>
<dbReference type="GO" id="GO:0005886">
    <property type="term" value="C:plasma membrane"/>
    <property type="evidence" value="ECO:0007669"/>
    <property type="project" value="TreeGrafter"/>
</dbReference>
<dbReference type="AlphaFoldDB" id="A0AAD7C800"/>
<feature type="transmembrane region" description="Helical" evidence="5">
    <location>
        <begin position="179"/>
        <end position="202"/>
    </location>
</feature>
<dbReference type="Pfam" id="PF07690">
    <property type="entry name" value="MFS_1"/>
    <property type="match status" value="1"/>
</dbReference>
<evidence type="ECO:0000313" key="8">
    <source>
        <dbReference type="Proteomes" id="UP001221142"/>
    </source>
</evidence>
<feature type="transmembrane region" description="Helical" evidence="5">
    <location>
        <begin position="292"/>
        <end position="309"/>
    </location>
</feature>
<keyword evidence="4 5" id="KW-0472">Membrane</keyword>
<sequence>MLLTAIEFSSVATALPTIVQDLKGEQFIWVGSAYTLGQTALVPFCGGLAQIFGRRIVILGALALFCLGSALCGAATSMNFLIGGRVVQGLGAGAITSLVQIIMGDLVPLKERGSFNGIMAVVWSIGGGTGPAIGGSLAQNGHWRWLFYMNLPLSCLAAVLVLIFLRLKKPDISLREKLARIDWIGTCIVVASITSVVIALTWAGVQHPWSSSRVLAPLILGLLGLCGFFVYEAWVPESPLVPISMILDRTSLSGYAQVFLNGVCNAAAANWLPVYFQASKDASPTGSGVDSFPTSFTISVSALIAGIVIQRTLRYRELMWGGWLLTILGFALFGILGENTSLSTAIGLQFIYAVGLGIIYVGAYFPVLAPIPVSQNAPSLAFCTFTRNFSFIWGVTIGGTILQNQLLNRLPASFLAELPGGTHTQIAFQIIPSIRNLPQPLKDEVRHAFAGSLRILWNVLTGISGLGLLVGFLMKHLPLHTSVDVEWGRRS</sequence>
<dbReference type="PROSITE" id="PS50850">
    <property type="entry name" value="MFS"/>
    <property type="match status" value="1"/>
</dbReference>
<feature type="transmembrane region" description="Helical" evidence="5">
    <location>
        <begin position="115"/>
        <end position="133"/>
    </location>
</feature>
<evidence type="ECO:0000256" key="2">
    <source>
        <dbReference type="ARBA" id="ARBA00022692"/>
    </source>
</evidence>
<protein>
    <submittedName>
        <fullName evidence="7">Iron permease</fullName>
    </submittedName>
</protein>
<evidence type="ECO:0000313" key="7">
    <source>
        <dbReference type="EMBL" id="KAJ7641529.1"/>
    </source>
</evidence>
<keyword evidence="8" id="KW-1185">Reference proteome</keyword>
<dbReference type="Gene3D" id="1.20.1250.20">
    <property type="entry name" value="MFS general substrate transporter like domains"/>
    <property type="match status" value="1"/>
</dbReference>
<feature type="transmembrane region" description="Helical" evidence="5">
    <location>
        <begin position="82"/>
        <end position="103"/>
    </location>
</feature>
<evidence type="ECO:0000256" key="5">
    <source>
        <dbReference type="SAM" id="Phobius"/>
    </source>
</evidence>
<organism evidence="7 8">
    <name type="scientific">Roridomyces roridus</name>
    <dbReference type="NCBI Taxonomy" id="1738132"/>
    <lineage>
        <taxon>Eukaryota</taxon>
        <taxon>Fungi</taxon>
        <taxon>Dikarya</taxon>
        <taxon>Basidiomycota</taxon>
        <taxon>Agaricomycotina</taxon>
        <taxon>Agaricomycetes</taxon>
        <taxon>Agaricomycetidae</taxon>
        <taxon>Agaricales</taxon>
        <taxon>Marasmiineae</taxon>
        <taxon>Mycenaceae</taxon>
        <taxon>Roridomyces</taxon>
    </lineage>
</organism>
<dbReference type="EMBL" id="JARKIF010000004">
    <property type="protein sequence ID" value="KAJ7641529.1"/>
    <property type="molecule type" value="Genomic_DNA"/>
</dbReference>
<comment type="caution">
    <text evidence="7">The sequence shown here is derived from an EMBL/GenBank/DDBJ whole genome shotgun (WGS) entry which is preliminary data.</text>
</comment>
<evidence type="ECO:0000259" key="6">
    <source>
        <dbReference type="PROSITE" id="PS50850"/>
    </source>
</evidence>
<accession>A0AAD7C800</accession>
<dbReference type="Proteomes" id="UP001221142">
    <property type="component" value="Unassembled WGS sequence"/>
</dbReference>
<feature type="transmembrane region" description="Helical" evidence="5">
    <location>
        <begin position="214"/>
        <end position="231"/>
    </location>
</feature>
<feature type="transmembrane region" description="Helical" evidence="5">
    <location>
        <begin position="56"/>
        <end position="76"/>
    </location>
</feature>
<dbReference type="InterPro" id="IPR011701">
    <property type="entry name" value="MFS"/>
</dbReference>
<dbReference type="InterPro" id="IPR036259">
    <property type="entry name" value="MFS_trans_sf"/>
</dbReference>
<dbReference type="PANTHER" id="PTHR23501">
    <property type="entry name" value="MAJOR FACILITATOR SUPERFAMILY"/>
    <property type="match status" value="1"/>
</dbReference>
<dbReference type="PANTHER" id="PTHR23501:SF102">
    <property type="entry name" value="DRUG TRANSPORTER, PUTATIVE (AFU_ORTHOLOGUE AFUA_3G08530)-RELATED"/>
    <property type="match status" value="1"/>
</dbReference>
<comment type="subcellular location">
    <subcellularLocation>
        <location evidence="1">Membrane</location>
        <topology evidence="1">Multi-pass membrane protein</topology>
    </subcellularLocation>
</comment>
<reference evidence="7" key="1">
    <citation type="submission" date="2023-03" db="EMBL/GenBank/DDBJ databases">
        <title>Massive genome expansion in bonnet fungi (Mycena s.s.) driven by repeated elements and novel gene families across ecological guilds.</title>
        <authorList>
            <consortium name="Lawrence Berkeley National Laboratory"/>
            <person name="Harder C.B."/>
            <person name="Miyauchi S."/>
            <person name="Viragh M."/>
            <person name="Kuo A."/>
            <person name="Thoen E."/>
            <person name="Andreopoulos B."/>
            <person name="Lu D."/>
            <person name="Skrede I."/>
            <person name="Drula E."/>
            <person name="Henrissat B."/>
            <person name="Morin E."/>
            <person name="Kohler A."/>
            <person name="Barry K."/>
            <person name="LaButti K."/>
            <person name="Morin E."/>
            <person name="Salamov A."/>
            <person name="Lipzen A."/>
            <person name="Mereny Z."/>
            <person name="Hegedus B."/>
            <person name="Baldrian P."/>
            <person name="Stursova M."/>
            <person name="Weitz H."/>
            <person name="Taylor A."/>
            <person name="Grigoriev I.V."/>
            <person name="Nagy L.G."/>
            <person name="Martin F."/>
            <person name="Kauserud H."/>
        </authorList>
    </citation>
    <scope>NUCLEOTIDE SEQUENCE</scope>
    <source>
        <strain evidence="7">9284</strain>
    </source>
</reference>
<feature type="transmembrane region" description="Helical" evidence="5">
    <location>
        <begin position="145"/>
        <end position="167"/>
    </location>
</feature>
<dbReference type="PRINTS" id="PR01036">
    <property type="entry name" value="TCRTETB"/>
</dbReference>
<evidence type="ECO:0000256" key="1">
    <source>
        <dbReference type="ARBA" id="ARBA00004141"/>
    </source>
</evidence>
<feature type="transmembrane region" description="Helical" evidence="5">
    <location>
        <begin position="455"/>
        <end position="474"/>
    </location>
</feature>
<dbReference type="InterPro" id="IPR020846">
    <property type="entry name" value="MFS_dom"/>
</dbReference>
<evidence type="ECO:0000256" key="3">
    <source>
        <dbReference type="ARBA" id="ARBA00022989"/>
    </source>
</evidence>
<feature type="transmembrane region" description="Helical" evidence="5">
    <location>
        <begin position="318"/>
        <end position="337"/>
    </location>
</feature>
<dbReference type="GO" id="GO:0022857">
    <property type="term" value="F:transmembrane transporter activity"/>
    <property type="evidence" value="ECO:0007669"/>
    <property type="project" value="InterPro"/>
</dbReference>
<proteinExistence type="predicted"/>
<keyword evidence="2 5" id="KW-0812">Transmembrane</keyword>
<dbReference type="Gene3D" id="1.20.1720.10">
    <property type="entry name" value="Multidrug resistance protein D"/>
    <property type="match status" value="1"/>
</dbReference>
<feature type="transmembrane region" description="Helical" evidence="5">
    <location>
        <begin position="349"/>
        <end position="369"/>
    </location>
</feature>
<feature type="transmembrane region" description="Helical" evidence="5">
    <location>
        <begin position="252"/>
        <end position="272"/>
    </location>
</feature>
<name>A0AAD7C800_9AGAR</name>
<feature type="transmembrane region" description="Helical" evidence="5">
    <location>
        <begin position="27"/>
        <end position="49"/>
    </location>
</feature>
<keyword evidence="3 5" id="KW-1133">Transmembrane helix</keyword>
<dbReference type="SUPFAM" id="SSF103473">
    <property type="entry name" value="MFS general substrate transporter"/>
    <property type="match status" value="1"/>
</dbReference>